<keyword evidence="3" id="KW-1185">Reference proteome</keyword>
<feature type="signal peptide" evidence="1">
    <location>
        <begin position="1"/>
        <end position="19"/>
    </location>
</feature>
<feature type="chain" id="PRO_5019197312" description="DUF3576 domain-containing protein" evidence="1">
    <location>
        <begin position="20"/>
        <end position="165"/>
    </location>
</feature>
<dbReference type="RefSeq" id="WP_121531447.1">
    <property type="nucleotide sequence ID" value="NZ_RCHI01000003.1"/>
</dbReference>
<protein>
    <recommendedName>
        <fullName evidence="4">DUF3576 domain-containing protein</fullName>
    </recommendedName>
</protein>
<keyword evidence="1" id="KW-0732">Signal</keyword>
<dbReference type="EMBL" id="RCHI01000003">
    <property type="protein sequence ID" value="RLL71928.1"/>
    <property type="molecule type" value="Genomic_DNA"/>
</dbReference>
<gene>
    <name evidence="2" type="ORF">DYS74_04775</name>
</gene>
<dbReference type="Proteomes" id="UP000279673">
    <property type="component" value="Unassembled WGS sequence"/>
</dbReference>
<evidence type="ECO:0000313" key="3">
    <source>
        <dbReference type="Proteomes" id="UP000279673"/>
    </source>
</evidence>
<evidence type="ECO:0008006" key="4">
    <source>
        <dbReference type="Google" id="ProtNLM"/>
    </source>
</evidence>
<sequence>MKPLRPALVLPLALSVALAGCGGWKESRVNPRNWFGHSQSAATTLEPKGGYLKAKEDHRVLVAEVSTLEIKRTPTGAIVSVTGLPPTQGWWGAALEADDDARPVDGVITYRFVVAPPEPGSPAAQRVMNAGSRTVTAAAFINNVRLADTRKIVVVGAQNERSISR</sequence>
<dbReference type="PROSITE" id="PS51257">
    <property type="entry name" value="PROKAR_LIPOPROTEIN"/>
    <property type="match status" value="1"/>
</dbReference>
<dbReference type="AlphaFoldDB" id="A0A421BUE8"/>
<comment type="caution">
    <text evidence="2">The sequence shown here is derived from an EMBL/GenBank/DDBJ whole genome shotgun (WGS) entry which is preliminary data.</text>
</comment>
<evidence type="ECO:0000313" key="2">
    <source>
        <dbReference type="EMBL" id="RLL71928.1"/>
    </source>
</evidence>
<organism evidence="2 3">
    <name type="scientific">Paenirhodobacter hankyongi</name>
    <dbReference type="NCBI Taxonomy" id="2294033"/>
    <lineage>
        <taxon>Bacteria</taxon>
        <taxon>Pseudomonadati</taxon>
        <taxon>Pseudomonadota</taxon>
        <taxon>Alphaproteobacteria</taxon>
        <taxon>Rhodobacterales</taxon>
        <taxon>Rhodobacter group</taxon>
        <taxon>Paenirhodobacter</taxon>
    </lineage>
</organism>
<proteinExistence type="predicted"/>
<evidence type="ECO:0000256" key="1">
    <source>
        <dbReference type="SAM" id="SignalP"/>
    </source>
</evidence>
<name>A0A421BUE8_9RHOB</name>
<accession>A0A421BUE8</accession>
<reference evidence="2 3" key="1">
    <citation type="submission" date="2018-10" db="EMBL/GenBank/DDBJ databases">
        <title>Rhodobacter sp . BO-81.</title>
        <authorList>
            <person name="Im W.T."/>
        </authorList>
    </citation>
    <scope>NUCLEOTIDE SEQUENCE [LARGE SCALE GENOMIC DNA]</scope>
    <source>
        <strain evidence="2 3">BO-81</strain>
    </source>
</reference>